<dbReference type="AlphaFoldDB" id="A0A1Y2IZ71"/>
<dbReference type="Proteomes" id="UP000193067">
    <property type="component" value="Unassembled WGS sequence"/>
</dbReference>
<gene>
    <name evidence="1" type="ORF">PYCCODRAFT_924416</name>
</gene>
<name>A0A1Y2IZ71_TRAC3</name>
<keyword evidence="2" id="KW-1185">Reference proteome</keyword>
<organism evidence="1 2">
    <name type="scientific">Trametes coccinea (strain BRFM310)</name>
    <name type="common">Pycnoporus coccineus</name>
    <dbReference type="NCBI Taxonomy" id="1353009"/>
    <lineage>
        <taxon>Eukaryota</taxon>
        <taxon>Fungi</taxon>
        <taxon>Dikarya</taxon>
        <taxon>Basidiomycota</taxon>
        <taxon>Agaricomycotina</taxon>
        <taxon>Agaricomycetes</taxon>
        <taxon>Polyporales</taxon>
        <taxon>Polyporaceae</taxon>
        <taxon>Trametes</taxon>
    </lineage>
</organism>
<reference evidence="1 2" key="1">
    <citation type="journal article" date="2015" name="Biotechnol. Biofuels">
        <title>Enhanced degradation of softwood versus hardwood by the white-rot fungus Pycnoporus coccineus.</title>
        <authorList>
            <person name="Couturier M."/>
            <person name="Navarro D."/>
            <person name="Chevret D."/>
            <person name="Henrissat B."/>
            <person name="Piumi F."/>
            <person name="Ruiz-Duenas F.J."/>
            <person name="Martinez A.T."/>
            <person name="Grigoriev I.V."/>
            <person name="Riley R."/>
            <person name="Lipzen A."/>
            <person name="Berrin J.G."/>
            <person name="Master E.R."/>
            <person name="Rosso M.N."/>
        </authorList>
    </citation>
    <scope>NUCLEOTIDE SEQUENCE [LARGE SCALE GENOMIC DNA]</scope>
    <source>
        <strain evidence="1 2">BRFM310</strain>
    </source>
</reference>
<protein>
    <submittedName>
        <fullName evidence="1">Uncharacterized protein</fullName>
    </submittedName>
</protein>
<evidence type="ECO:0000313" key="1">
    <source>
        <dbReference type="EMBL" id="OSD06357.1"/>
    </source>
</evidence>
<evidence type="ECO:0000313" key="2">
    <source>
        <dbReference type="Proteomes" id="UP000193067"/>
    </source>
</evidence>
<accession>A0A1Y2IZ71</accession>
<proteinExistence type="predicted"/>
<dbReference type="EMBL" id="KZ084090">
    <property type="protein sequence ID" value="OSD06357.1"/>
    <property type="molecule type" value="Genomic_DNA"/>
</dbReference>
<sequence>MNSYGAQQCMTGSMSKEHSPRWAASPDCLSEALFRRCRLICSCHCEQGWADCGWRANQRELRRHLVLKCYIPGWQSRDPCYLDNNFGCPVTTTMLSEERCPPPISRLPVHLAWRKGNVDVAPSSQRVPARQKVIRDDKGCWLAPQSFMRRPYTSRIPRKHPVGLKILQ</sequence>